<dbReference type="Proteomes" id="UP001152885">
    <property type="component" value="Unassembled WGS sequence"/>
</dbReference>
<dbReference type="EMBL" id="CANTUO010000006">
    <property type="protein sequence ID" value="CAI5760239.1"/>
    <property type="molecule type" value="Genomic_DNA"/>
</dbReference>
<dbReference type="InterPro" id="IPR007320">
    <property type="entry name" value="PDCD2_C"/>
</dbReference>
<evidence type="ECO:0000259" key="2">
    <source>
        <dbReference type="Pfam" id="PF04194"/>
    </source>
</evidence>
<evidence type="ECO:0000313" key="4">
    <source>
        <dbReference type="Proteomes" id="UP001152885"/>
    </source>
</evidence>
<keyword evidence="4" id="KW-1185">Reference proteome</keyword>
<protein>
    <recommendedName>
        <fullName evidence="2">Programmed cell death protein 2 C-terminal domain-containing protein</fullName>
    </recommendedName>
</protein>
<gene>
    <name evidence="3" type="ORF">CANVERA_P4749</name>
</gene>
<comment type="caution">
    <text evidence="3">The sequence shown here is derived from an EMBL/GenBank/DDBJ whole genome shotgun (WGS) entry which is preliminary data.</text>
</comment>
<sequence>MSSQDYSSDEEDLFDESKKSQVLLGFIDTPIDNEEIPTIEDTFVGSQPIWLHENSKPKEKLITCNNCNSKMALYLQAFAPIDGKLYDRVIYVLGCKNSNTCSKKKGSIKAIRGIIEDQETVDKIKNEEKARLDEKLKLEEKKKLNDELVKNLFKEDEAAKNPFGGDPFGNNPFGGSPFDEKEEPKQEQKESKSYADIASKNIPKSKPAKKLHDELPEYTGNFLYVDNEKFKTQANDAELEKYKHLIDNQSDKEDDDEKGNSSSSVLNPQTSKISNMLDDKYFEAFSNTVKHNPGQVLRYDLGGKPLLYNGNDEIAKKFQSHPFNIPKPAFNPSSERQFELQLMPKLIINLENLNDKNVEIKDILNGMSWGTIIVCTDKEDYVPDEEFDENNVAYIEEWCGVQWEESV</sequence>
<dbReference type="AlphaFoldDB" id="A0A9W4TZW3"/>
<evidence type="ECO:0000256" key="1">
    <source>
        <dbReference type="SAM" id="MobiDB-lite"/>
    </source>
</evidence>
<feature type="compositionally biased region" description="Low complexity" evidence="1">
    <location>
        <begin position="161"/>
        <end position="177"/>
    </location>
</feature>
<feature type="compositionally biased region" description="Polar residues" evidence="1">
    <location>
        <begin position="260"/>
        <end position="270"/>
    </location>
</feature>
<feature type="compositionally biased region" description="Basic and acidic residues" evidence="1">
    <location>
        <begin position="178"/>
        <end position="193"/>
    </location>
</feature>
<dbReference type="GO" id="GO:0030490">
    <property type="term" value="P:maturation of SSU-rRNA"/>
    <property type="evidence" value="ECO:0007669"/>
    <property type="project" value="TreeGrafter"/>
</dbReference>
<reference evidence="3" key="1">
    <citation type="submission" date="2022-12" db="EMBL/GenBank/DDBJ databases">
        <authorList>
            <person name="Brejova B."/>
        </authorList>
    </citation>
    <scope>NUCLEOTIDE SEQUENCE</scope>
</reference>
<evidence type="ECO:0000313" key="3">
    <source>
        <dbReference type="EMBL" id="CAI5760239.1"/>
    </source>
</evidence>
<dbReference type="PANTHER" id="PTHR47524">
    <property type="entry name" value="20S RRNA ACCUMULATION PROTEIN 4"/>
    <property type="match status" value="1"/>
</dbReference>
<feature type="region of interest" description="Disordered" evidence="1">
    <location>
        <begin position="158"/>
        <end position="211"/>
    </location>
</feature>
<dbReference type="OrthoDB" id="443682at2759"/>
<proteinExistence type="predicted"/>
<name>A0A9W4TZW3_9ASCO</name>
<dbReference type="PANTHER" id="PTHR47524:SF1">
    <property type="entry name" value="20S RRNA ACCUMULATION PROTEIN 4"/>
    <property type="match status" value="1"/>
</dbReference>
<dbReference type="Pfam" id="PF04194">
    <property type="entry name" value="PDCD2_C"/>
    <property type="match status" value="1"/>
</dbReference>
<organism evidence="3 4">
    <name type="scientific">Candida verbasci</name>
    <dbReference type="NCBI Taxonomy" id="1227364"/>
    <lineage>
        <taxon>Eukaryota</taxon>
        <taxon>Fungi</taxon>
        <taxon>Dikarya</taxon>
        <taxon>Ascomycota</taxon>
        <taxon>Saccharomycotina</taxon>
        <taxon>Pichiomycetes</taxon>
        <taxon>Debaryomycetaceae</taxon>
        <taxon>Candida/Lodderomyces clade</taxon>
        <taxon>Candida</taxon>
    </lineage>
</organism>
<feature type="domain" description="Programmed cell death protein 2 C-terminal" evidence="2">
    <location>
        <begin position="279"/>
        <end position="403"/>
    </location>
</feature>
<accession>A0A9W4TZW3</accession>
<feature type="region of interest" description="Disordered" evidence="1">
    <location>
        <begin position="246"/>
        <end position="270"/>
    </location>
</feature>
<dbReference type="GO" id="GO:0005737">
    <property type="term" value="C:cytoplasm"/>
    <property type="evidence" value="ECO:0007669"/>
    <property type="project" value="InterPro"/>
</dbReference>